<organism evidence="5">
    <name type="scientific">Bovine coronavirus</name>
    <dbReference type="NCBI Taxonomy" id="11128"/>
    <lineage>
        <taxon>Viruses</taxon>
        <taxon>Riboviria</taxon>
        <taxon>Orthornavirae</taxon>
        <taxon>Pisuviricota</taxon>
        <taxon>Pisoniviricetes</taxon>
        <taxon>Nidovirales</taxon>
        <taxon>Cornidovirineae</taxon>
        <taxon>Coronaviridae</taxon>
        <taxon>Orthocoronavirinae</taxon>
        <taxon>Betacoronavirus</taxon>
        <taxon>Embecovirus</taxon>
        <taxon>Betacoronavirus gravedinis</taxon>
        <taxon>Betacoronavirus 1</taxon>
    </lineage>
</organism>
<keyword evidence="4" id="KW-0472">Membrane</keyword>
<keyword evidence="4" id="KW-1133">Transmembrane helix</keyword>
<proteinExistence type="inferred from homology"/>
<evidence type="ECO:0000256" key="2">
    <source>
        <dbReference type="ARBA" id="ARBA00039905"/>
    </source>
</evidence>
<keyword evidence="4" id="KW-0812">Transmembrane</keyword>
<reference evidence="5" key="1">
    <citation type="journal article" date="2020" name="Viruses">
        <title>Genomic characterization and phylogenetic classification of bovine coronaviruses through whole genome sequence analysis.</title>
        <authorList>
            <person name="Suzuki T."/>
            <person name="Otake Y."/>
            <person name="Uchimoto S."/>
            <person name="Hasebe A."/>
            <person name="Goto Y."/>
        </authorList>
    </citation>
    <scope>NUCLEOTIDE SEQUENCE</scope>
    <source>
        <strain evidence="5">IWT-1</strain>
    </source>
</reference>
<name>A0A679DXJ2_9BETC</name>
<evidence type="ECO:0000256" key="4">
    <source>
        <dbReference type="SAM" id="Phobius"/>
    </source>
</evidence>
<evidence type="ECO:0000256" key="1">
    <source>
        <dbReference type="ARBA" id="ARBA00009395"/>
    </source>
</evidence>
<evidence type="ECO:0000256" key="3">
    <source>
        <dbReference type="ARBA" id="ARBA00043024"/>
    </source>
</evidence>
<dbReference type="EMBL" id="LC494129">
    <property type="protein sequence ID" value="BBM60949.1"/>
    <property type="molecule type" value="Genomic_RNA"/>
</dbReference>
<sequence length="45" mass="4927">MPMVTTIEVADYTNIMPITVLTTVYLGVFIGIGTSTTGFTCFSRY</sequence>
<comment type="similarity">
    <text evidence="1">Belongs to the coronaviruses ns4/ns4.8 protein family.</text>
</comment>
<protein>
    <recommendedName>
        <fullName evidence="2">Non-structural protein of 4.8 kDa</fullName>
    </recommendedName>
    <alternativeName>
        <fullName evidence="3">4.8 kDa accessory protein</fullName>
    </alternativeName>
</protein>
<evidence type="ECO:0000313" key="5">
    <source>
        <dbReference type="EMBL" id="BBM60949.1"/>
    </source>
</evidence>
<dbReference type="Pfam" id="PF03905">
    <property type="entry name" value="Corona_NS4"/>
    <property type="match status" value="1"/>
</dbReference>
<accession>A0A679DXJ2</accession>
<feature type="transmembrane region" description="Helical" evidence="4">
    <location>
        <begin position="20"/>
        <end position="42"/>
    </location>
</feature>
<dbReference type="InterPro" id="IPR005603">
    <property type="entry name" value="Corona_NS4"/>
</dbReference>